<organism evidence="2 3">
    <name type="scientific">Cnephaeus nilssonii</name>
    <name type="common">Northern bat</name>
    <name type="synonym">Eptesicus nilssonii</name>
    <dbReference type="NCBI Taxonomy" id="3371016"/>
    <lineage>
        <taxon>Eukaryota</taxon>
        <taxon>Metazoa</taxon>
        <taxon>Chordata</taxon>
        <taxon>Craniata</taxon>
        <taxon>Vertebrata</taxon>
        <taxon>Euteleostomi</taxon>
        <taxon>Mammalia</taxon>
        <taxon>Eutheria</taxon>
        <taxon>Laurasiatheria</taxon>
        <taxon>Chiroptera</taxon>
        <taxon>Yangochiroptera</taxon>
        <taxon>Vespertilionidae</taxon>
        <taxon>Cnephaeus</taxon>
    </lineage>
</organism>
<reference evidence="2" key="1">
    <citation type="submission" date="2023-06" db="EMBL/GenBank/DDBJ databases">
        <title>Reference genome for the Northern bat (Eptesicus nilssonii), a most northern bat species.</title>
        <authorList>
            <person name="Laine V.N."/>
            <person name="Pulliainen A.T."/>
            <person name="Lilley T.M."/>
        </authorList>
    </citation>
    <scope>NUCLEOTIDE SEQUENCE</scope>
    <source>
        <strain evidence="2">BLF_Eptnil</strain>
        <tissue evidence="2">Kidney</tissue>
    </source>
</reference>
<comment type="caution">
    <text evidence="2">The sequence shown here is derived from an EMBL/GenBank/DDBJ whole genome shotgun (WGS) entry which is preliminary data.</text>
</comment>
<accession>A0AA40LWV5</accession>
<keyword evidence="3" id="KW-1185">Reference proteome</keyword>
<evidence type="ECO:0000313" key="3">
    <source>
        <dbReference type="Proteomes" id="UP001177744"/>
    </source>
</evidence>
<feature type="compositionally biased region" description="Low complexity" evidence="1">
    <location>
        <begin position="294"/>
        <end position="304"/>
    </location>
</feature>
<evidence type="ECO:0000256" key="1">
    <source>
        <dbReference type="SAM" id="MobiDB-lite"/>
    </source>
</evidence>
<feature type="compositionally biased region" description="Polar residues" evidence="1">
    <location>
        <begin position="410"/>
        <end position="420"/>
    </location>
</feature>
<feature type="region of interest" description="Disordered" evidence="1">
    <location>
        <begin position="374"/>
        <end position="437"/>
    </location>
</feature>
<dbReference type="EMBL" id="JAULJE010000001">
    <property type="protein sequence ID" value="KAK1346873.1"/>
    <property type="molecule type" value="Genomic_DNA"/>
</dbReference>
<gene>
    <name evidence="2" type="ORF">QTO34_000733</name>
</gene>
<feature type="region of interest" description="Disordered" evidence="1">
    <location>
        <begin position="130"/>
        <end position="333"/>
    </location>
</feature>
<sequence>MVTTQESCPGHLGACADLGNVWLPVGQILAVEVHPEGADSWRLIHPPQLGSKSFLTGGSGRNISVSTRDTERVHVFCVTPESRTKISGRPGWCGSVVEHRPMNQEVMVRFWVRAHAQVVGLIPGRGVKEAANQGVASPRLRGARPHPDLGPSITRAPGHVASSGPRGTWPLLDPGARPHPDPGPSLTRIQGHTVSPGPGTQPHPDPGAHGLTRTRDPASPGPRGAWPHPDPGVRGITRTWGRTTSPGPRGTASPGPRTQPHPDPGVHGLSWTQVRGLTRTRDPASPGPRGTASPGPGTQPHPGTGVRGLPRTQGHAASPGPGTQPHLDPGACGLTRIQGRVVSPGPGTQRGLVFLIPIPVGQFPLSNSFGHPLKAPGRPPWNSPGSGLGEAPVRPVHSGGPVQGRCSGTRACSGNQSPGEHTQIRDPAGPCLPDPNS</sequence>
<evidence type="ECO:0000313" key="2">
    <source>
        <dbReference type="EMBL" id="KAK1346873.1"/>
    </source>
</evidence>
<proteinExistence type="predicted"/>
<dbReference type="Proteomes" id="UP001177744">
    <property type="component" value="Unassembled WGS sequence"/>
</dbReference>
<name>A0AA40LWV5_CNENI</name>
<dbReference type="AlphaFoldDB" id="A0AA40LWV5"/>
<protein>
    <submittedName>
        <fullName evidence="2">Uncharacterized protein</fullName>
    </submittedName>
</protein>